<evidence type="ECO:0000259" key="6">
    <source>
        <dbReference type="Pfam" id="PF00892"/>
    </source>
</evidence>
<name>A0A225NE53_9RHOB</name>
<feature type="transmembrane region" description="Helical" evidence="5">
    <location>
        <begin position="28"/>
        <end position="51"/>
    </location>
</feature>
<feature type="transmembrane region" description="Helical" evidence="5">
    <location>
        <begin position="169"/>
        <end position="190"/>
    </location>
</feature>
<feature type="transmembrane region" description="Helical" evidence="5">
    <location>
        <begin position="119"/>
        <end position="137"/>
    </location>
</feature>
<dbReference type="SUPFAM" id="SSF103481">
    <property type="entry name" value="Multidrug resistance efflux transporter EmrE"/>
    <property type="match status" value="2"/>
</dbReference>
<dbReference type="Pfam" id="PF00892">
    <property type="entry name" value="EamA"/>
    <property type="match status" value="1"/>
</dbReference>
<keyword evidence="8" id="KW-1185">Reference proteome</keyword>
<keyword evidence="4 5" id="KW-0472">Membrane</keyword>
<dbReference type="AlphaFoldDB" id="A0A225NE53"/>
<sequence>MRLVVLTCLTLIAFAANSILNRLAVDSGAIGPGAFAAVRVGAGAVTLWALVRLRGRALPLFAAGRWQGALALSVYMLGFSMAYRALDAGLGALILFGVVQVSMFAWTALRGAPATRRQMIGAAVAFSGLIVVLWPGGGTSVDLVAAALMVAAGIGWAGYTLLGRREPDALAATAANFVAAFAPVAIVGLVPELVAGAGAPNAAGLGLAVLSGAVTSGLGYATWYTVLPRLETGVAAVLQSSVPVIALAGGVALLGEAMSLQLLAGAVLVLGGIGMAIRG</sequence>
<dbReference type="Proteomes" id="UP000215377">
    <property type="component" value="Unassembled WGS sequence"/>
</dbReference>
<keyword evidence="3 5" id="KW-1133">Transmembrane helix</keyword>
<proteinExistence type="predicted"/>
<keyword evidence="2 5" id="KW-0812">Transmembrane</keyword>
<evidence type="ECO:0000256" key="5">
    <source>
        <dbReference type="SAM" id="Phobius"/>
    </source>
</evidence>
<evidence type="ECO:0000256" key="2">
    <source>
        <dbReference type="ARBA" id="ARBA00022692"/>
    </source>
</evidence>
<dbReference type="GO" id="GO:0016020">
    <property type="term" value="C:membrane"/>
    <property type="evidence" value="ECO:0007669"/>
    <property type="project" value="UniProtKB-SubCell"/>
</dbReference>
<dbReference type="InterPro" id="IPR000620">
    <property type="entry name" value="EamA_dom"/>
</dbReference>
<dbReference type="OrthoDB" id="321830at2"/>
<evidence type="ECO:0000313" key="8">
    <source>
        <dbReference type="Proteomes" id="UP000215377"/>
    </source>
</evidence>
<gene>
    <name evidence="7" type="ORF">ATO3_23735</name>
</gene>
<accession>A0A225NE53</accession>
<reference evidence="7 8" key="1">
    <citation type="submission" date="2013-04" db="EMBL/GenBank/DDBJ databases">
        <title>Oceanicola sp. 22II1-22F33 Genome Sequencing.</title>
        <authorList>
            <person name="Lai Q."/>
            <person name="Li G."/>
            <person name="Shao Z."/>
        </authorList>
    </citation>
    <scope>NUCLEOTIDE SEQUENCE [LARGE SCALE GENOMIC DNA]</scope>
    <source>
        <strain evidence="7 8">22II1-22F33</strain>
    </source>
</reference>
<dbReference type="EMBL" id="AQQR01000019">
    <property type="protein sequence ID" value="OWU68753.1"/>
    <property type="molecule type" value="Genomic_DNA"/>
</dbReference>
<dbReference type="PANTHER" id="PTHR32322:SF9">
    <property type="entry name" value="AMINO-ACID METABOLITE EFFLUX PUMP-RELATED"/>
    <property type="match status" value="1"/>
</dbReference>
<organism evidence="7 8">
    <name type="scientific">Marinibacterium profundimaris</name>
    <dbReference type="NCBI Taxonomy" id="1679460"/>
    <lineage>
        <taxon>Bacteria</taxon>
        <taxon>Pseudomonadati</taxon>
        <taxon>Pseudomonadota</taxon>
        <taxon>Alphaproteobacteria</taxon>
        <taxon>Rhodobacterales</taxon>
        <taxon>Paracoccaceae</taxon>
        <taxon>Marinibacterium</taxon>
    </lineage>
</organism>
<protein>
    <submittedName>
        <fullName evidence="7">Membrane protein</fullName>
    </submittedName>
</protein>
<feature type="transmembrane region" description="Helical" evidence="5">
    <location>
        <begin position="233"/>
        <end position="254"/>
    </location>
</feature>
<feature type="transmembrane region" description="Helical" evidence="5">
    <location>
        <begin position="63"/>
        <end position="83"/>
    </location>
</feature>
<dbReference type="PANTHER" id="PTHR32322">
    <property type="entry name" value="INNER MEMBRANE TRANSPORTER"/>
    <property type="match status" value="1"/>
</dbReference>
<evidence type="ECO:0000256" key="4">
    <source>
        <dbReference type="ARBA" id="ARBA00023136"/>
    </source>
</evidence>
<feature type="transmembrane region" description="Helical" evidence="5">
    <location>
        <begin position="143"/>
        <end position="162"/>
    </location>
</feature>
<evidence type="ECO:0000256" key="1">
    <source>
        <dbReference type="ARBA" id="ARBA00004141"/>
    </source>
</evidence>
<feature type="transmembrane region" description="Helical" evidence="5">
    <location>
        <begin position="260"/>
        <end position="277"/>
    </location>
</feature>
<evidence type="ECO:0000256" key="3">
    <source>
        <dbReference type="ARBA" id="ARBA00022989"/>
    </source>
</evidence>
<dbReference type="InterPro" id="IPR050638">
    <property type="entry name" value="AA-Vitamin_Transporters"/>
</dbReference>
<dbReference type="InterPro" id="IPR037185">
    <property type="entry name" value="EmrE-like"/>
</dbReference>
<comment type="caution">
    <text evidence="7">The sequence shown here is derived from an EMBL/GenBank/DDBJ whole genome shotgun (WGS) entry which is preliminary data.</text>
</comment>
<feature type="domain" description="EamA" evidence="6">
    <location>
        <begin position="146"/>
        <end position="276"/>
    </location>
</feature>
<evidence type="ECO:0000313" key="7">
    <source>
        <dbReference type="EMBL" id="OWU68753.1"/>
    </source>
</evidence>
<comment type="subcellular location">
    <subcellularLocation>
        <location evidence="1">Membrane</location>
        <topology evidence="1">Multi-pass membrane protein</topology>
    </subcellularLocation>
</comment>
<feature type="transmembrane region" description="Helical" evidence="5">
    <location>
        <begin position="89"/>
        <end position="107"/>
    </location>
</feature>
<dbReference type="RefSeq" id="WP_088652399.1">
    <property type="nucleotide sequence ID" value="NZ_AQQR01000019.1"/>
</dbReference>
<feature type="transmembrane region" description="Helical" evidence="5">
    <location>
        <begin position="202"/>
        <end position="221"/>
    </location>
</feature>